<gene>
    <name evidence="2" type="ORF">E1963_01185</name>
</gene>
<keyword evidence="3" id="KW-1185">Reference proteome</keyword>
<dbReference type="AlphaFoldDB" id="A0A4R4FIF9"/>
<keyword evidence="1" id="KW-0472">Membrane</keyword>
<evidence type="ECO:0000313" key="3">
    <source>
        <dbReference type="Proteomes" id="UP000295710"/>
    </source>
</evidence>
<comment type="caution">
    <text evidence="2">The sequence shown here is derived from an EMBL/GenBank/DDBJ whole genome shotgun (WGS) entry which is preliminary data.</text>
</comment>
<sequence length="274" mass="30505">MLGKLIKYDMKALNRFLIIIHGFLILSALAGRFFLTSRIQFTEVNDTTTLMLSLTIMLYFLIVAGVVFGTEMIIAVKFYKNLFSSEGYLTRTLPVTPGQHLLSKTIAATVWCIIDILLVILSMWIVIMTPSVADAYSSNKAEVFKQLGITGNMTPALLITAIILLVIIGAISSVIMIYASISMGQLFSNHRILGAVVSYFIITTVVSIFSLLVMTVTGFFSDYLPIASQNGTLDFNFAEYMIYLCKITAMLSIVTSVILYILTYYILRKKTNLQ</sequence>
<feature type="transmembrane region" description="Helical" evidence="1">
    <location>
        <begin position="54"/>
        <end position="76"/>
    </location>
</feature>
<feature type="transmembrane region" description="Helical" evidence="1">
    <location>
        <begin position="240"/>
        <end position="267"/>
    </location>
</feature>
<reference evidence="2 3" key="1">
    <citation type="journal article" date="2016" name="Nat. Microbiol.">
        <title>The Mouse Intestinal Bacterial Collection (miBC) provides host-specific insight into cultured diversity and functional potential of the gut microbiota.</title>
        <authorList>
            <person name="Lagkouvardos I."/>
            <person name="Pukall R."/>
            <person name="Abt B."/>
            <person name="Foesel B.U."/>
            <person name="Meier-Kolthoff J.P."/>
            <person name="Kumar N."/>
            <person name="Bresciani A."/>
            <person name="Martinez I."/>
            <person name="Just S."/>
            <person name="Ziegler C."/>
            <person name="Brugiroux S."/>
            <person name="Garzetti D."/>
            <person name="Wenning M."/>
            <person name="Bui T.P."/>
            <person name="Wang J."/>
            <person name="Hugenholtz F."/>
            <person name="Plugge C.M."/>
            <person name="Peterson D.A."/>
            <person name="Hornef M.W."/>
            <person name="Baines J.F."/>
            <person name="Smidt H."/>
            <person name="Walter J."/>
            <person name="Kristiansen K."/>
            <person name="Nielsen H.B."/>
            <person name="Haller D."/>
            <person name="Overmann J."/>
            <person name="Stecher B."/>
            <person name="Clavel T."/>
        </authorList>
    </citation>
    <scope>NUCLEOTIDE SEQUENCE [LARGE SCALE GENOMIC DNA]</scope>
    <source>
        <strain evidence="2 3">DSM 28560</strain>
    </source>
</reference>
<dbReference type="EMBL" id="SMMX01000001">
    <property type="protein sequence ID" value="TDA23381.1"/>
    <property type="molecule type" value="Genomic_DNA"/>
</dbReference>
<proteinExistence type="predicted"/>
<evidence type="ECO:0000256" key="1">
    <source>
        <dbReference type="SAM" id="Phobius"/>
    </source>
</evidence>
<keyword evidence="1" id="KW-1133">Transmembrane helix</keyword>
<accession>A0A4R4FIF9</accession>
<evidence type="ECO:0000313" key="2">
    <source>
        <dbReference type="EMBL" id="TDA23381.1"/>
    </source>
</evidence>
<feature type="transmembrane region" description="Helical" evidence="1">
    <location>
        <begin position="156"/>
        <end position="181"/>
    </location>
</feature>
<protein>
    <submittedName>
        <fullName evidence="2">Uncharacterized protein</fullName>
    </submittedName>
</protein>
<feature type="transmembrane region" description="Helical" evidence="1">
    <location>
        <begin position="193"/>
        <end position="220"/>
    </location>
</feature>
<keyword evidence="1" id="KW-0812">Transmembrane</keyword>
<organism evidence="2 3">
    <name type="scientific">Extibacter muris</name>
    <dbReference type="NCBI Taxonomy" id="1796622"/>
    <lineage>
        <taxon>Bacteria</taxon>
        <taxon>Bacillati</taxon>
        <taxon>Bacillota</taxon>
        <taxon>Clostridia</taxon>
        <taxon>Lachnospirales</taxon>
        <taxon>Lachnospiraceae</taxon>
        <taxon>Extibacter</taxon>
    </lineage>
</organism>
<dbReference type="RefSeq" id="WP_132274177.1">
    <property type="nucleotide sequence ID" value="NZ_JAOBST010000050.1"/>
</dbReference>
<feature type="transmembrane region" description="Helical" evidence="1">
    <location>
        <begin position="12"/>
        <end position="34"/>
    </location>
</feature>
<feature type="transmembrane region" description="Helical" evidence="1">
    <location>
        <begin position="106"/>
        <end position="127"/>
    </location>
</feature>
<name>A0A4R4FIF9_9FIRM</name>
<dbReference type="Proteomes" id="UP000295710">
    <property type="component" value="Unassembled WGS sequence"/>
</dbReference>